<evidence type="ECO:0000256" key="1">
    <source>
        <dbReference type="SAM" id="MobiDB-lite"/>
    </source>
</evidence>
<reference evidence="2 3" key="1">
    <citation type="journal article" date="2014" name="Genome Biol. Evol.">
        <title>The genome of the myxosporean Thelohanellus kitauei shows adaptations to nutrient acquisition within its fish host.</title>
        <authorList>
            <person name="Yang Y."/>
            <person name="Xiong J."/>
            <person name="Zhou Z."/>
            <person name="Huo F."/>
            <person name="Miao W."/>
            <person name="Ran C."/>
            <person name="Liu Y."/>
            <person name="Zhang J."/>
            <person name="Feng J."/>
            <person name="Wang M."/>
            <person name="Wang M."/>
            <person name="Wang L."/>
            <person name="Yao B."/>
        </authorList>
    </citation>
    <scope>NUCLEOTIDE SEQUENCE [LARGE SCALE GENOMIC DNA]</scope>
    <source>
        <strain evidence="2">Wuqing</strain>
    </source>
</reference>
<accession>A0A0C2N478</accession>
<evidence type="ECO:0000313" key="3">
    <source>
        <dbReference type="Proteomes" id="UP000031668"/>
    </source>
</evidence>
<evidence type="ECO:0000313" key="2">
    <source>
        <dbReference type="EMBL" id="KII74486.1"/>
    </source>
</evidence>
<proteinExistence type="predicted"/>
<comment type="caution">
    <text evidence="2">The sequence shown here is derived from an EMBL/GenBank/DDBJ whole genome shotgun (WGS) entry which is preliminary data.</text>
</comment>
<sequence>MSESYFSFGVHFYVSFTPKDLSMEIQKAAFHDTNDDVKNQKMSYTIKKTTDSSDDYENFEVSKVAQDPGYTSYNSKPSETATSEPEPVEVMEDLGPLKDEEKYSLTFMVSEFILLELYERGIVCPNGDCHGRCRADKLRDPPPIKDLVKDFALVREKFVSMKLRKLYFSDNLKIKIFDINKNWLARSIYPLDDPKFGESGLTGSDFQFFGLIPTKLDDNLSFKTLNFSHRRLRTWSSSIHHNQARLENMPDDSEEAYFIRNKLNDQVISSESRCLKQTLGPSTVSYQGPCFSKDEEDCLMQEE</sequence>
<name>A0A0C2N478_THEKT</name>
<dbReference type="Proteomes" id="UP000031668">
    <property type="component" value="Unassembled WGS sequence"/>
</dbReference>
<feature type="region of interest" description="Disordered" evidence="1">
    <location>
        <begin position="67"/>
        <end position="86"/>
    </location>
</feature>
<dbReference type="EMBL" id="JWZT01000387">
    <property type="protein sequence ID" value="KII74486.1"/>
    <property type="molecule type" value="Genomic_DNA"/>
</dbReference>
<gene>
    <name evidence="2" type="ORF">RF11_10561</name>
</gene>
<dbReference type="AlphaFoldDB" id="A0A0C2N478"/>
<organism evidence="2 3">
    <name type="scientific">Thelohanellus kitauei</name>
    <name type="common">Myxosporean</name>
    <dbReference type="NCBI Taxonomy" id="669202"/>
    <lineage>
        <taxon>Eukaryota</taxon>
        <taxon>Metazoa</taxon>
        <taxon>Cnidaria</taxon>
        <taxon>Myxozoa</taxon>
        <taxon>Myxosporea</taxon>
        <taxon>Bivalvulida</taxon>
        <taxon>Platysporina</taxon>
        <taxon>Myxobolidae</taxon>
        <taxon>Thelohanellus</taxon>
    </lineage>
</organism>
<feature type="compositionally biased region" description="Polar residues" evidence="1">
    <location>
        <begin position="69"/>
        <end position="83"/>
    </location>
</feature>
<protein>
    <submittedName>
        <fullName evidence="2">Uncharacterized protein</fullName>
    </submittedName>
</protein>
<keyword evidence="3" id="KW-1185">Reference proteome</keyword>